<proteinExistence type="predicted"/>
<protein>
    <submittedName>
        <fullName evidence="1">Uncharacterized protein</fullName>
    </submittedName>
</protein>
<accession>A0A8H3HCQ2</accession>
<comment type="caution">
    <text evidence="1">The sequence shown here is derived from an EMBL/GenBank/DDBJ whole genome shotgun (WGS) entry which is preliminary data.</text>
</comment>
<evidence type="ECO:0000313" key="2">
    <source>
        <dbReference type="Proteomes" id="UP000663843"/>
    </source>
</evidence>
<feature type="non-terminal residue" evidence="1">
    <location>
        <position position="1"/>
    </location>
</feature>
<gene>
    <name evidence="1" type="ORF">RDB_LOCUS142736</name>
</gene>
<name>A0A8H3HCQ2_9AGAM</name>
<dbReference type="Proteomes" id="UP000663843">
    <property type="component" value="Unassembled WGS sequence"/>
</dbReference>
<dbReference type="AlphaFoldDB" id="A0A8H3HCQ2"/>
<evidence type="ECO:0000313" key="1">
    <source>
        <dbReference type="EMBL" id="CAE6503824.1"/>
    </source>
</evidence>
<sequence length="297" mass="31991">SASVQEILALGSGALVERSRLLGEHSGSIGSKRGAPQTPIDLEPSGDFPVPVEVYASFIIVALRFTESAMSQTATVELDYSMPTMERRTHAAPGYSLLASAPCVPSDLERKYYYHGIHSKPPLIARSSTFQWEEPTGPHVYLPTKECSSLGQHPLKKIWESSLIPALDAYLMREGAICTSLDPLRIGTADAPSLVIIQMGVKPGSLTSSRGVRVALHCRSILTDHAIDDVHVEIREAEDSDAARMYKPVMTPNPIVRVIEAFSTSLGIPISSATTPYIQGTGTLFSPTLGTLGNTTF</sequence>
<dbReference type="EMBL" id="CAJMWT010005269">
    <property type="protein sequence ID" value="CAE6503824.1"/>
    <property type="molecule type" value="Genomic_DNA"/>
</dbReference>
<organism evidence="1 2">
    <name type="scientific">Rhizoctonia solani</name>
    <dbReference type="NCBI Taxonomy" id="456999"/>
    <lineage>
        <taxon>Eukaryota</taxon>
        <taxon>Fungi</taxon>
        <taxon>Dikarya</taxon>
        <taxon>Basidiomycota</taxon>
        <taxon>Agaricomycotina</taxon>
        <taxon>Agaricomycetes</taxon>
        <taxon>Cantharellales</taxon>
        <taxon>Ceratobasidiaceae</taxon>
        <taxon>Rhizoctonia</taxon>
    </lineage>
</organism>
<reference evidence="1" key="1">
    <citation type="submission" date="2021-01" db="EMBL/GenBank/DDBJ databases">
        <authorList>
            <person name="Kaushik A."/>
        </authorList>
    </citation>
    <scope>NUCLEOTIDE SEQUENCE</scope>
    <source>
        <strain evidence="1">AG2-2IIIB</strain>
    </source>
</reference>